<dbReference type="Pfam" id="PF12901">
    <property type="entry name" value="SUZ-C"/>
    <property type="match status" value="1"/>
</dbReference>
<reference evidence="2" key="1">
    <citation type="submission" date="2023-07" db="EMBL/GenBank/DDBJ databases">
        <authorList>
            <person name="Stuckert A."/>
        </authorList>
    </citation>
    <scope>NUCLEOTIDE SEQUENCE</scope>
</reference>
<dbReference type="PROSITE" id="PS51938">
    <property type="entry name" value="SUZ_C"/>
    <property type="match status" value="1"/>
</dbReference>
<evidence type="ECO:0000313" key="2">
    <source>
        <dbReference type="EMBL" id="CAJ0940672.1"/>
    </source>
</evidence>
<dbReference type="EMBL" id="CAUEEQ010017759">
    <property type="protein sequence ID" value="CAJ0940672.1"/>
    <property type="molecule type" value="Genomic_DNA"/>
</dbReference>
<sequence length="402" mass="44668">MSVKSLAVSFPALTVSTGRKAEHSSDITAMLCFMAGADSQCREADGGGLDRHRNIKSLTRNWRQTLYALQFSESLEVNEEETKVRRKKPIPESLLALPPTKQLLAWNLDNGEKILPQNFLETVTCMFASYGIIISVRVIKPNKEIPCDVKKYLSKYPDLATRNSALVEYETLDGAWRALDAFNSNLCNTNSFKVIPVSGRGTCKKSGMKSDETENSDLPDKKLVKKHRVLKKFRQEESTCFNSSESDSAPSSPVFGPHYLAPVNFTNADVTFRPQLFSSPRSSPSLARKCFPQPYHHFSPLATDLGNRFLASPGTSPEFCQRFPENSHDSGIYSSSPWVQKRKAAAYDLHMENTFLPCNSLAVKKNPVSLGLPTGVLRLPHGPDGSKGFHNSISRGKLVLRH</sequence>
<dbReference type="SUPFAM" id="SSF54928">
    <property type="entry name" value="RNA-binding domain, RBD"/>
    <property type="match status" value="1"/>
</dbReference>
<dbReference type="InterPro" id="IPR035979">
    <property type="entry name" value="RBD_domain_sf"/>
</dbReference>
<evidence type="ECO:0000313" key="3">
    <source>
        <dbReference type="Proteomes" id="UP001176940"/>
    </source>
</evidence>
<keyword evidence="3" id="KW-1185">Reference proteome</keyword>
<gene>
    <name evidence="2" type="ORF">RIMI_LOCUS8813057</name>
</gene>
<organism evidence="2 3">
    <name type="scientific">Ranitomeya imitator</name>
    <name type="common">mimic poison frog</name>
    <dbReference type="NCBI Taxonomy" id="111125"/>
    <lineage>
        <taxon>Eukaryota</taxon>
        <taxon>Metazoa</taxon>
        <taxon>Chordata</taxon>
        <taxon>Craniata</taxon>
        <taxon>Vertebrata</taxon>
        <taxon>Euteleostomi</taxon>
        <taxon>Amphibia</taxon>
        <taxon>Batrachia</taxon>
        <taxon>Anura</taxon>
        <taxon>Neobatrachia</taxon>
        <taxon>Hyloidea</taxon>
        <taxon>Dendrobatidae</taxon>
        <taxon>Dendrobatinae</taxon>
        <taxon>Ranitomeya</taxon>
    </lineage>
</organism>
<comment type="caution">
    <text evidence="2">The sequence shown here is derived from an EMBL/GenBank/DDBJ whole genome shotgun (WGS) entry which is preliminary data.</text>
</comment>
<proteinExistence type="predicted"/>
<evidence type="ECO:0000259" key="1">
    <source>
        <dbReference type="PROSITE" id="PS51938"/>
    </source>
</evidence>
<feature type="domain" description="SUZ-C" evidence="1">
    <location>
        <begin position="333"/>
        <end position="393"/>
    </location>
</feature>
<name>A0ABN9LIP5_9NEOB</name>
<dbReference type="Proteomes" id="UP001176940">
    <property type="component" value="Unassembled WGS sequence"/>
</dbReference>
<dbReference type="InterPro" id="IPR024642">
    <property type="entry name" value="SUZ-C"/>
</dbReference>
<accession>A0ABN9LIP5</accession>
<protein>
    <recommendedName>
        <fullName evidence="1">SUZ-C domain-containing protein</fullName>
    </recommendedName>
</protein>